<dbReference type="InterPro" id="IPR051055">
    <property type="entry name" value="PIF1_helicase"/>
</dbReference>
<dbReference type="PANTHER" id="PTHR47642">
    <property type="entry name" value="ATP-DEPENDENT DNA HELICASE"/>
    <property type="match status" value="1"/>
</dbReference>
<dbReference type="Proteomes" id="UP000789706">
    <property type="component" value="Unassembled WGS sequence"/>
</dbReference>
<dbReference type="PANTHER" id="PTHR47642:SF7">
    <property type="entry name" value="ATP-DEPENDENT DNA HELICASE PIF1"/>
    <property type="match status" value="1"/>
</dbReference>
<dbReference type="EMBL" id="CAJVPK010000380">
    <property type="protein sequence ID" value="CAG8502295.1"/>
    <property type="molecule type" value="Genomic_DNA"/>
</dbReference>
<gene>
    <name evidence="1" type="ORF">DEBURN_LOCUS4740</name>
</gene>
<comment type="caution">
    <text evidence="1">The sequence shown here is derived from an EMBL/GenBank/DDBJ whole genome shotgun (WGS) entry which is preliminary data.</text>
</comment>
<reference evidence="1" key="1">
    <citation type="submission" date="2021-06" db="EMBL/GenBank/DDBJ databases">
        <authorList>
            <person name="Kallberg Y."/>
            <person name="Tangrot J."/>
            <person name="Rosling A."/>
        </authorList>
    </citation>
    <scope>NUCLEOTIDE SEQUENCE</scope>
    <source>
        <strain evidence="1">AZ414A</strain>
    </source>
</reference>
<sequence length="91" mass="10177">MTRINDGQNVENAFSLTAHKVQGLALPHVTTSVNKSLFAKGQAYVAMSCATSWQNLRIINFDYNYLISPRAALNKNKRLNAIHARGFQNLQ</sequence>
<proteinExistence type="predicted"/>
<dbReference type="OrthoDB" id="2428936at2759"/>
<evidence type="ECO:0000313" key="2">
    <source>
        <dbReference type="Proteomes" id="UP000789706"/>
    </source>
</evidence>
<evidence type="ECO:0000313" key="1">
    <source>
        <dbReference type="EMBL" id="CAG8502295.1"/>
    </source>
</evidence>
<keyword evidence="2" id="KW-1185">Reference proteome</keyword>
<accession>A0A9N9F1P0</accession>
<dbReference type="SUPFAM" id="SSF52540">
    <property type="entry name" value="P-loop containing nucleoside triphosphate hydrolases"/>
    <property type="match status" value="1"/>
</dbReference>
<dbReference type="InterPro" id="IPR027417">
    <property type="entry name" value="P-loop_NTPase"/>
</dbReference>
<name>A0A9N9F1P0_9GLOM</name>
<protein>
    <submittedName>
        <fullName evidence="1">2273_t:CDS:1</fullName>
    </submittedName>
</protein>
<dbReference type="AlphaFoldDB" id="A0A9N9F1P0"/>
<organism evidence="1 2">
    <name type="scientific">Diversispora eburnea</name>
    <dbReference type="NCBI Taxonomy" id="1213867"/>
    <lineage>
        <taxon>Eukaryota</taxon>
        <taxon>Fungi</taxon>
        <taxon>Fungi incertae sedis</taxon>
        <taxon>Mucoromycota</taxon>
        <taxon>Glomeromycotina</taxon>
        <taxon>Glomeromycetes</taxon>
        <taxon>Diversisporales</taxon>
        <taxon>Diversisporaceae</taxon>
        <taxon>Diversispora</taxon>
    </lineage>
</organism>